<dbReference type="InterPro" id="IPR013235">
    <property type="entry name" value="PPP_dom"/>
</dbReference>
<reference evidence="13" key="1">
    <citation type="journal article" date="2010" name="Nature">
        <title>The Amphimedon queenslandica genome and the evolution of animal complexity.</title>
        <authorList>
            <person name="Srivastava M."/>
            <person name="Simakov O."/>
            <person name="Chapman J."/>
            <person name="Fahey B."/>
            <person name="Gauthier M.E."/>
            <person name="Mitros T."/>
            <person name="Richards G.S."/>
            <person name="Conaco C."/>
            <person name="Dacre M."/>
            <person name="Hellsten U."/>
            <person name="Larroux C."/>
            <person name="Putnam N.H."/>
            <person name="Stanke M."/>
            <person name="Adamska M."/>
            <person name="Darling A."/>
            <person name="Degnan S.M."/>
            <person name="Oakley T.H."/>
            <person name="Plachetzki D.C."/>
            <person name="Zhai Y."/>
            <person name="Adamski M."/>
            <person name="Calcino A."/>
            <person name="Cummins S.F."/>
            <person name="Goodstein D.M."/>
            <person name="Harris C."/>
            <person name="Jackson D.J."/>
            <person name="Leys S.P."/>
            <person name="Shu S."/>
            <person name="Woodcroft B.J."/>
            <person name="Vervoort M."/>
            <person name="Kosik K.S."/>
            <person name="Manning G."/>
            <person name="Degnan B.M."/>
            <person name="Rokhsar D.S."/>
        </authorList>
    </citation>
    <scope>NUCLEOTIDE SEQUENCE [LARGE SCALE GENOMIC DNA]</scope>
</reference>
<dbReference type="PANTHER" id="PTHR45668">
    <property type="entry name" value="SERINE/THREONINE-PROTEIN PHOSPHATASE 5-RELATED"/>
    <property type="match status" value="1"/>
</dbReference>
<evidence type="ECO:0000256" key="5">
    <source>
        <dbReference type="ARBA" id="ARBA00022737"/>
    </source>
</evidence>
<dbReference type="InterPro" id="IPR019734">
    <property type="entry name" value="TPR_rpt"/>
</dbReference>
<dbReference type="GeneID" id="100633905"/>
<keyword evidence="7" id="KW-0464">Manganese</keyword>
<keyword evidence="13" id="KW-1185">Reference proteome</keyword>
<dbReference type="PRINTS" id="PR00114">
    <property type="entry name" value="STPHPHTASE"/>
</dbReference>
<evidence type="ECO:0000256" key="10">
    <source>
        <dbReference type="SAM" id="MobiDB-lite"/>
    </source>
</evidence>
<dbReference type="Pfam" id="PF00149">
    <property type="entry name" value="Metallophos"/>
    <property type="match status" value="1"/>
</dbReference>
<accession>A0AAN0JJ36</accession>
<keyword evidence="6" id="KW-0378">Hydrolase</keyword>
<evidence type="ECO:0000256" key="2">
    <source>
        <dbReference type="ARBA" id="ARBA00008786"/>
    </source>
</evidence>
<dbReference type="InterPro" id="IPR051134">
    <property type="entry name" value="PPP_phosphatase"/>
</dbReference>
<dbReference type="KEGG" id="aqu:100633905"/>
<dbReference type="RefSeq" id="XP_019856693.1">
    <property type="nucleotide sequence ID" value="XM_020001134.1"/>
</dbReference>
<protein>
    <recommendedName>
        <fullName evidence="3">protein-serine/threonine phosphatase</fullName>
        <ecNumber evidence="3">3.1.3.16</ecNumber>
    </recommendedName>
</protein>
<keyword evidence="9" id="KW-0802">TPR repeat</keyword>
<evidence type="ECO:0000256" key="3">
    <source>
        <dbReference type="ARBA" id="ARBA00013081"/>
    </source>
</evidence>
<dbReference type="Pfam" id="PF08321">
    <property type="entry name" value="PPP5"/>
    <property type="match status" value="1"/>
</dbReference>
<evidence type="ECO:0000256" key="7">
    <source>
        <dbReference type="ARBA" id="ARBA00023211"/>
    </source>
</evidence>
<dbReference type="InterPro" id="IPR006186">
    <property type="entry name" value="Ser/Thr-sp_prot-phosphatase"/>
</dbReference>
<evidence type="ECO:0000313" key="12">
    <source>
        <dbReference type="EnsemblMetazoa" id="XP_019856693.1"/>
    </source>
</evidence>
<dbReference type="GO" id="GO:0004722">
    <property type="term" value="F:protein serine/threonine phosphatase activity"/>
    <property type="evidence" value="ECO:0007669"/>
    <property type="project" value="UniProtKB-EC"/>
</dbReference>
<dbReference type="InterPro" id="IPR011990">
    <property type="entry name" value="TPR-like_helical_dom_sf"/>
</dbReference>
<dbReference type="InterPro" id="IPR029052">
    <property type="entry name" value="Metallo-depent_PP-like"/>
</dbReference>
<evidence type="ECO:0000256" key="6">
    <source>
        <dbReference type="ARBA" id="ARBA00022801"/>
    </source>
</evidence>
<dbReference type="SMART" id="SM00028">
    <property type="entry name" value="TPR"/>
    <property type="match status" value="3"/>
</dbReference>
<dbReference type="Gene3D" id="1.25.40.10">
    <property type="entry name" value="Tetratricopeptide repeat domain"/>
    <property type="match status" value="1"/>
</dbReference>
<feature type="active site" description="Proton donor/acceptor" evidence="8">
    <location>
        <position position="317"/>
    </location>
</feature>
<dbReference type="InterPro" id="IPR004843">
    <property type="entry name" value="Calcineurin-like_PHP"/>
</dbReference>
<name>A0AAN0JJ36_AMPQE</name>
<evidence type="ECO:0000256" key="8">
    <source>
        <dbReference type="PIRSR" id="PIRSR033096-1"/>
    </source>
</evidence>
<evidence type="ECO:0000256" key="1">
    <source>
        <dbReference type="ARBA" id="ARBA00001936"/>
    </source>
</evidence>
<dbReference type="AlphaFoldDB" id="A0AAN0JJ36"/>
<dbReference type="EnsemblMetazoa" id="XM_020001134.1">
    <property type="protein sequence ID" value="XP_019856693.1"/>
    <property type="gene ID" value="LOC100633905"/>
</dbReference>
<feature type="domain" description="Serine/threonine specific protein phosphatases" evidence="11">
    <location>
        <begin position="217"/>
        <end position="383"/>
    </location>
</feature>
<organism evidence="12 13">
    <name type="scientific">Amphimedon queenslandica</name>
    <name type="common">Sponge</name>
    <dbReference type="NCBI Taxonomy" id="400682"/>
    <lineage>
        <taxon>Eukaryota</taxon>
        <taxon>Metazoa</taxon>
        <taxon>Porifera</taxon>
        <taxon>Demospongiae</taxon>
        <taxon>Heteroscleromorpha</taxon>
        <taxon>Haplosclerida</taxon>
        <taxon>Niphatidae</taxon>
        <taxon>Amphimedon</taxon>
    </lineage>
</organism>
<dbReference type="EC" id="3.1.3.16" evidence="3"/>
<evidence type="ECO:0000256" key="9">
    <source>
        <dbReference type="PROSITE-ProRule" id="PRU00339"/>
    </source>
</evidence>
<comment type="similarity">
    <text evidence="2">Belongs to the PPP phosphatase family. PP-5 (PP-T) subfamily.</text>
</comment>
<dbReference type="GO" id="GO:0046872">
    <property type="term" value="F:metal ion binding"/>
    <property type="evidence" value="ECO:0007669"/>
    <property type="project" value="UniProtKB-KW"/>
</dbReference>
<keyword evidence="5" id="KW-0677">Repeat</keyword>
<dbReference type="SUPFAM" id="SSF56300">
    <property type="entry name" value="Metallo-dependent phosphatases"/>
    <property type="match status" value="1"/>
</dbReference>
<feature type="repeat" description="TPR" evidence="9">
    <location>
        <begin position="43"/>
        <end position="76"/>
    </location>
</feature>
<sequence length="383" mass="43481">MATENGDSLVGRKEEEVVGKVQKLSTSEGSGPANIDPELATKADEWKEIANIKFKEKHFAEAIDCYTKAIEINPSVAVYYGNRSFAHLKLENYGFALNDASKALELDKTYIKGYYRRASANMALGKFKLALRDFESVKKSRPKDRDAQIKYTECAKIVHQQGFARAIAVESEKPVSLTLDLSTMSVDHSYDGPKLESDITIDFMKDLLVWFKNQKLLHTKYAYKIILMAKDVFSACPSLVDVTIPDKNKFTICGDIHGQYYDLYNIFELNGIPSMENPYLFNGDFVDRGSFSVEVILTLFGFKVLYPNHFYMSRGNHESITMNQMYGFEGEVKKKYNGKMADLFTEVFNWLPLAHVIDNKVLVMHGGLFSTDDVTLDDLRKID</sequence>
<dbReference type="Proteomes" id="UP000007879">
    <property type="component" value="Unassembled WGS sequence"/>
</dbReference>
<dbReference type="PANTHER" id="PTHR45668:SF5">
    <property type="entry name" value="SERINE_THREONINE-PROTEIN PHOSPHATASE 5"/>
    <property type="match status" value="1"/>
</dbReference>
<evidence type="ECO:0000256" key="4">
    <source>
        <dbReference type="ARBA" id="ARBA00022723"/>
    </source>
</evidence>
<dbReference type="PROSITE" id="PS50005">
    <property type="entry name" value="TPR"/>
    <property type="match status" value="1"/>
</dbReference>
<reference evidence="12" key="2">
    <citation type="submission" date="2024-06" db="UniProtKB">
        <authorList>
            <consortium name="EnsemblMetazoa"/>
        </authorList>
    </citation>
    <scope>IDENTIFICATION</scope>
</reference>
<dbReference type="Pfam" id="PF00515">
    <property type="entry name" value="TPR_1"/>
    <property type="match status" value="1"/>
</dbReference>
<dbReference type="Gene3D" id="3.60.21.10">
    <property type="match status" value="1"/>
</dbReference>
<dbReference type="SMART" id="SM00156">
    <property type="entry name" value="PP2Ac"/>
    <property type="match status" value="1"/>
</dbReference>
<evidence type="ECO:0000313" key="13">
    <source>
        <dbReference type="Proteomes" id="UP000007879"/>
    </source>
</evidence>
<evidence type="ECO:0000259" key="11">
    <source>
        <dbReference type="SMART" id="SM00156"/>
    </source>
</evidence>
<comment type="cofactor">
    <cofactor evidence="1">
        <name>Mn(2+)</name>
        <dbReference type="ChEBI" id="CHEBI:29035"/>
    </cofactor>
</comment>
<keyword evidence="4" id="KW-0479">Metal-binding</keyword>
<dbReference type="PIRSF" id="PIRSF033096">
    <property type="entry name" value="PPPtase_5"/>
    <property type="match status" value="1"/>
</dbReference>
<proteinExistence type="inferred from homology"/>
<feature type="region of interest" description="Disordered" evidence="10">
    <location>
        <begin position="1"/>
        <end position="37"/>
    </location>
</feature>
<dbReference type="SUPFAM" id="SSF48452">
    <property type="entry name" value="TPR-like"/>
    <property type="match status" value="1"/>
</dbReference>